<protein>
    <recommendedName>
        <fullName evidence="4">HCP-like protein</fullName>
    </recommendedName>
</protein>
<dbReference type="AlphaFoldDB" id="A0A9P6QQB4"/>
<dbReference type="OrthoDB" id="272077at2759"/>
<dbReference type="InterPro" id="IPR006597">
    <property type="entry name" value="Sel1-like"/>
</dbReference>
<accession>A0A9P6QQB4</accession>
<evidence type="ECO:0008006" key="4">
    <source>
        <dbReference type="Google" id="ProtNLM"/>
    </source>
</evidence>
<reference evidence="2" key="1">
    <citation type="journal article" date="2020" name="Fungal Divers.">
        <title>Resolving the Mortierellaceae phylogeny through synthesis of multi-gene phylogenetics and phylogenomics.</title>
        <authorList>
            <person name="Vandepol N."/>
            <person name="Liber J."/>
            <person name="Desiro A."/>
            <person name="Na H."/>
            <person name="Kennedy M."/>
            <person name="Barry K."/>
            <person name="Grigoriev I.V."/>
            <person name="Miller A.N."/>
            <person name="O'Donnell K."/>
            <person name="Stajich J.E."/>
            <person name="Bonito G."/>
        </authorList>
    </citation>
    <scope>NUCLEOTIDE SEQUENCE</scope>
    <source>
        <strain evidence="2">NVP60</strain>
    </source>
</reference>
<organism evidence="2 3">
    <name type="scientific">Linnemannia gamsii</name>
    <dbReference type="NCBI Taxonomy" id="64522"/>
    <lineage>
        <taxon>Eukaryota</taxon>
        <taxon>Fungi</taxon>
        <taxon>Fungi incertae sedis</taxon>
        <taxon>Mucoromycota</taxon>
        <taxon>Mortierellomycotina</taxon>
        <taxon>Mortierellomycetes</taxon>
        <taxon>Mortierellales</taxon>
        <taxon>Mortierellaceae</taxon>
        <taxon>Linnemannia</taxon>
    </lineage>
</organism>
<name>A0A9P6QQB4_9FUNG</name>
<dbReference type="Pfam" id="PF08238">
    <property type="entry name" value="Sel1"/>
    <property type="match status" value="3"/>
</dbReference>
<dbReference type="Proteomes" id="UP000823405">
    <property type="component" value="Unassembled WGS sequence"/>
</dbReference>
<dbReference type="InterPro" id="IPR052945">
    <property type="entry name" value="Mitotic_Regulator"/>
</dbReference>
<dbReference type="SMART" id="SM00671">
    <property type="entry name" value="SEL1"/>
    <property type="match status" value="3"/>
</dbReference>
<dbReference type="InterPro" id="IPR011990">
    <property type="entry name" value="TPR-like_helical_dom_sf"/>
</dbReference>
<feature type="compositionally biased region" description="Polar residues" evidence="1">
    <location>
        <begin position="262"/>
        <end position="277"/>
    </location>
</feature>
<evidence type="ECO:0000313" key="2">
    <source>
        <dbReference type="EMBL" id="KAG0281160.1"/>
    </source>
</evidence>
<dbReference type="SUPFAM" id="SSF81901">
    <property type="entry name" value="HCP-like"/>
    <property type="match status" value="1"/>
</dbReference>
<evidence type="ECO:0000313" key="3">
    <source>
        <dbReference type="Proteomes" id="UP000823405"/>
    </source>
</evidence>
<evidence type="ECO:0000256" key="1">
    <source>
        <dbReference type="SAM" id="MobiDB-lite"/>
    </source>
</evidence>
<gene>
    <name evidence="2" type="ORF">BGZ97_009314</name>
</gene>
<proteinExistence type="predicted"/>
<keyword evidence="3" id="KW-1185">Reference proteome</keyword>
<dbReference type="EMBL" id="JAAAIN010004433">
    <property type="protein sequence ID" value="KAG0281160.1"/>
    <property type="molecule type" value="Genomic_DNA"/>
</dbReference>
<dbReference type="Gene3D" id="1.25.40.10">
    <property type="entry name" value="Tetratricopeptide repeat domain"/>
    <property type="match status" value="1"/>
</dbReference>
<comment type="caution">
    <text evidence="2">The sequence shown here is derived from an EMBL/GenBank/DDBJ whole genome shotgun (WGS) entry which is preliminary data.</text>
</comment>
<dbReference type="PANTHER" id="PTHR43628">
    <property type="entry name" value="ACTIVATOR OF C KINASE PROTEIN 1-RELATED"/>
    <property type="match status" value="1"/>
</dbReference>
<feature type="region of interest" description="Disordered" evidence="1">
    <location>
        <begin position="234"/>
        <end position="277"/>
    </location>
</feature>
<sequence length="306" mass="33614">MGVPKDYVKAMTWYRRAADQGNAYAQCHIGYMYDLGLGVPQDGAKAASWYRKSAEQGEAEAQYNLGLLYSQGRGVRKDNGKAMTWFKKAADQGDTQAKNELNKLKRQASTVQAKPPLNNIQAKPPKNIQADPVRNIVQKEKKKKGLFKRFNPAPPSAIFYLAPAHFDDVSGKDIILGDDILVTFKNVVHARSGAMILPFLKGRDFKTLDPLRIATATNITLNIVVADQLVHPGSAPSKETPNQDTVQGIVGGDSSPGKKKTTCSISNLPPATTSKGNQSMASLKWRWKPILISKTLLLHHLVEDHN</sequence>
<dbReference type="PANTHER" id="PTHR43628:SF1">
    <property type="entry name" value="CHITIN SYNTHASE REGULATORY FACTOR 2-RELATED"/>
    <property type="match status" value="1"/>
</dbReference>
<feature type="compositionally biased region" description="Polar residues" evidence="1">
    <location>
        <begin position="237"/>
        <end position="246"/>
    </location>
</feature>